<feature type="domain" description="2Fe-2S ferredoxin-type" evidence="7">
    <location>
        <begin position="2"/>
        <end position="105"/>
    </location>
</feature>
<gene>
    <name evidence="8" type="ORF">DKG75_06100</name>
</gene>
<dbReference type="PRINTS" id="PR00355">
    <property type="entry name" value="ADRENODOXIN"/>
</dbReference>
<dbReference type="InterPro" id="IPR001041">
    <property type="entry name" value="2Fe-2S_ferredoxin-type"/>
</dbReference>
<dbReference type="InterPro" id="IPR001055">
    <property type="entry name" value="Adrenodoxin-like"/>
</dbReference>
<dbReference type="InterPro" id="IPR036010">
    <property type="entry name" value="2Fe-2S_ferredoxin-like_sf"/>
</dbReference>
<dbReference type="GO" id="GO:0051537">
    <property type="term" value="F:2 iron, 2 sulfur cluster binding"/>
    <property type="evidence" value="ECO:0007669"/>
    <property type="project" value="UniProtKB-KW"/>
</dbReference>
<dbReference type="EMBL" id="QGLF01000002">
    <property type="protein sequence ID" value="PWR21571.1"/>
    <property type="molecule type" value="Genomic_DNA"/>
</dbReference>
<evidence type="ECO:0000313" key="8">
    <source>
        <dbReference type="EMBL" id="PWR21571.1"/>
    </source>
</evidence>
<sequence length="106" mass="11393">MGKIIFVEHDGTVHEARLIEGQSLMQVATAHWVPGIGGDCSGACACGTCHVIVDDQWLPALGPQGDEEARMLSMSPERQPASRLACQIKLSAAMDGMTVRLPEFQM</sequence>
<name>A0A317E4K9_9PROT</name>
<proteinExistence type="inferred from homology"/>
<dbReference type="Gene3D" id="3.10.20.30">
    <property type="match status" value="1"/>
</dbReference>
<dbReference type="InterPro" id="IPR012675">
    <property type="entry name" value="Beta-grasp_dom_sf"/>
</dbReference>
<evidence type="ECO:0000256" key="1">
    <source>
        <dbReference type="ARBA" id="ARBA00010914"/>
    </source>
</evidence>
<evidence type="ECO:0000256" key="5">
    <source>
        <dbReference type="ARBA" id="ARBA00023014"/>
    </source>
</evidence>
<protein>
    <submittedName>
        <fullName evidence="8">2Fe-2S ferredoxin</fullName>
    </submittedName>
</protein>
<dbReference type="CDD" id="cd00207">
    <property type="entry name" value="fer2"/>
    <property type="match status" value="1"/>
</dbReference>
<keyword evidence="9" id="KW-1185">Reference proteome</keyword>
<dbReference type="AlphaFoldDB" id="A0A317E4K9"/>
<keyword evidence="4" id="KW-0408">Iron</keyword>
<dbReference type="GO" id="GO:0046872">
    <property type="term" value="F:metal ion binding"/>
    <property type="evidence" value="ECO:0007669"/>
    <property type="project" value="UniProtKB-KW"/>
</dbReference>
<accession>A0A317E4K9</accession>
<reference evidence="9" key="1">
    <citation type="submission" date="2018-05" db="EMBL/GenBank/DDBJ databases">
        <title>Zavarzinia sp. HR-AS.</title>
        <authorList>
            <person name="Lee Y."/>
            <person name="Jeon C.O."/>
        </authorList>
    </citation>
    <scope>NUCLEOTIDE SEQUENCE [LARGE SCALE GENOMIC DNA]</scope>
    <source>
        <strain evidence="9">DSM 1231</strain>
    </source>
</reference>
<evidence type="ECO:0000313" key="9">
    <source>
        <dbReference type="Proteomes" id="UP000246077"/>
    </source>
</evidence>
<organism evidence="8 9">
    <name type="scientific">Zavarzinia compransoris</name>
    <dbReference type="NCBI Taxonomy" id="1264899"/>
    <lineage>
        <taxon>Bacteria</taxon>
        <taxon>Pseudomonadati</taxon>
        <taxon>Pseudomonadota</taxon>
        <taxon>Alphaproteobacteria</taxon>
        <taxon>Rhodospirillales</taxon>
        <taxon>Zavarziniaceae</taxon>
        <taxon>Zavarzinia</taxon>
    </lineage>
</organism>
<evidence type="ECO:0000256" key="2">
    <source>
        <dbReference type="ARBA" id="ARBA00022714"/>
    </source>
</evidence>
<dbReference type="PANTHER" id="PTHR23426">
    <property type="entry name" value="FERREDOXIN/ADRENODOXIN"/>
    <property type="match status" value="1"/>
</dbReference>
<comment type="caution">
    <text evidence="8">The sequence shown here is derived from an EMBL/GenBank/DDBJ whole genome shotgun (WGS) entry which is preliminary data.</text>
</comment>
<dbReference type="Proteomes" id="UP000246077">
    <property type="component" value="Unassembled WGS sequence"/>
</dbReference>
<dbReference type="RefSeq" id="WP_109920216.1">
    <property type="nucleotide sequence ID" value="NZ_QGLF01000002.1"/>
</dbReference>
<evidence type="ECO:0000256" key="4">
    <source>
        <dbReference type="ARBA" id="ARBA00023004"/>
    </source>
</evidence>
<evidence type="ECO:0000256" key="3">
    <source>
        <dbReference type="ARBA" id="ARBA00022723"/>
    </source>
</evidence>
<evidence type="ECO:0000259" key="7">
    <source>
        <dbReference type="PROSITE" id="PS51085"/>
    </source>
</evidence>
<comment type="cofactor">
    <cofactor evidence="6">
        <name>[2Fe-2S] cluster</name>
        <dbReference type="ChEBI" id="CHEBI:190135"/>
    </cofactor>
</comment>
<dbReference type="PROSITE" id="PS51085">
    <property type="entry name" value="2FE2S_FER_2"/>
    <property type="match status" value="1"/>
</dbReference>
<evidence type="ECO:0000256" key="6">
    <source>
        <dbReference type="ARBA" id="ARBA00034078"/>
    </source>
</evidence>
<keyword evidence="3" id="KW-0479">Metal-binding</keyword>
<keyword evidence="5" id="KW-0411">Iron-sulfur</keyword>
<dbReference type="GO" id="GO:0009055">
    <property type="term" value="F:electron transfer activity"/>
    <property type="evidence" value="ECO:0007669"/>
    <property type="project" value="TreeGrafter"/>
</dbReference>
<keyword evidence="2" id="KW-0001">2Fe-2S</keyword>
<dbReference type="PANTHER" id="PTHR23426:SF65">
    <property type="entry name" value="FERREDOXIN-2, MITOCHONDRIAL"/>
    <property type="match status" value="1"/>
</dbReference>
<dbReference type="Pfam" id="PF00111">
    <property type="entry name" value="Fer2"/>
    <property type="match status" value="1"/>
</dbReference>
<dbReference type="GO" id="GO:0140647">
    <property type="term" value="P:P450-containing electron transport chain"/>
    <property type="evidence" value="ECO:0007669"/>
    <property type="project" value="InterPro"/>
</dbReference>
<comment type="similarity">
    <text evidence="1">Belongs to the adrenodoxin/putidaredoxin family.</text>
</comment>
<dbReference type="SUPFAM" id="SSF54292">
    <property type="entry name" value="2Fe-2S ferredoxin-like"/>
    <property type="match status" value="1"/>
</dbReference>
<dbReference type="OrthoDB" id="9799640at2"/>